<sequence length="127" mass="14573">MMVPKDAFDGSVVDLRLTPEGSDFPYYGSDQHSTDPVKTTGSITSLPTYASPPTFERVKYAWFEMKSQIDWSIMIHLFNFLINLNLTPSSNTDHVEEISEQFKKQVTSLKKYLCFAEIDYKPAKLHK</sequence>
<evidence type="ECO:0000313" key="1">
    <source>
        <dbReference type="EMBL" id="KAI3778115.1"/>
    </source>
</evidence>
<reference evidence="2" key="1">
    <citation type="journal article" date="2022" name="Mol. Ecol. Resour.">
        <title>The genomes of chicory, endive, great burdock and yacon provide insights into Asteraceae palaeo-polyploidization history and plant inulin production.</title>
        <authorList>
            <person name="Fan W."/>
            <person name="Wang S."/>
            <person name="Wang H."/>
            <person name="Wang A."/>
            <person name="Jiang F."/>
            <person name="Liu H."/>
            <person name="Zhao H."/>
            <person name="Xu D."/>
            <person name="Zhang Y."/>
        </authorList>
    </citation>
    <scope>NUCLEOTIDE SEQUENCE [LARGE SCALE GENOMIC DNA]</scope>
    <source>
        <strain evidence="2">cv. Punajuju</strain>
    </source>
</reference>
<proteinExistence type="predicted"/>
<dbReference type="EMBL" id="CM042010">
    <property type="protein sequence ID" value="KAI3778115.1"/>
    <property type="molecule type" value="Genomic_DNA"/>
</dbReference>
<organism evidence="1 2">
    <name type="scientific">Cichorium intybus</name>
    <name type="common">Chicory</name>
    <dbReference type="NCBI Taxonomy" id="13427"/>
    <lineage>
        <taxon>Eukaryota</taxon>
        <taxon>Viridiplantae</taxon>
        <taxon>Streptophyta</taxon>
        <taxon>Embryophyta</taxon>
        <taxon>Tracheophyta</taxon>
        <taxon>Spermatophyta</taxon>
        <taxon>Magnoliopsida</taxon>
        <taxon>eudicotyledons</taxon>
        <taxon>Gunneridae</taxon>
        <taxon>Pentapetalae</taxon>
        <taxon>asterids</taxon>
        <taxon>campanulids</taxon>
        <taxon>Asterales</taxon>
        <taxon>Asteraceae</taxon>
        <taxon>Cichorioideae</taxon>
        <taxon>Cichorieae</taxon>
        <taxon>Cichoriinae</taxon>
        <taxon>Cichorium</taxon>
    </lineage>
</organism>
<keyword evidence="2" id="KW-1185">Reference proteome</keyword>
<protein>
    <submittedName>
        <fullName evidence="1">Uncharacterized protein</fullName>
    </submittedName>
</protein>
<comment type="caution">
    <text evidence="1">The sequence shown here is derived from an EMBL/GenBank/DDBJ whole genome shotgun (WGS) entry which is preliminary data.</text>
</comment>
<dbReference type="Proteomes" id="UP001055811">
    <property type="component" value="Linkage Group LG02"/>
</dbReference>
<gene>
    <name evidence="1" type="ORF">L2E82_07152</name>
</gene>
<evidence type="ECO:0000313" key="2">
    <source>
        <dbReference type="Proteomes" id="UP001055811"/>
    </source>
</evidence>
<accession>A0ACB9G4X2</accession>
<name>A0ACB9G4X2_CICIN</name>
<reference evidence="1 2" key="2">
    <citation type="journal article" date="2022" name="Mol. Ecol. Resour.">
        <title>The genomes of chicory, endive, great burdock and yacon provide insights into Asteraceae paleo-polyploidization history and plant inulin production.</title>
        <authorList>
            <person name="Fan W."/>
            <person name="Wang S."/>
            <person name="Wang H."/>
            <person name="Wang A."/>
            <person name="Jiang F."/>
            <person name="Liu H."/>
            <person name="Zhao H."/>
            <person name="Xu D."/>
            <person name="Zhang Y."/>
        </authorList>
    </citation>
    <scope>NUCLEOTIDE SEQUENCE [LARGE SCALE GENOMIC DNA]</scope>
    <source>
        <strain evidence="2">cv. Punajuju</strain>
        <tissue evidence="1">Leaves</tissue>
    </source>
</reference>